<proteinExistence type="predicted"/>
<evidence type="ECO:0000313" key="2">
    <source>
        <dbReference type="EMBL" id="MBO2026002.1"/>
    </source>
</evidence>
<gene>
    <name evidence="2" type="ORF">J4733_26965</name>
</gene>
<dbReference type="Proteomes" id="UP000664267">
    <property type="component" value="Unassembled WGS sequence"/>
</dbReference>
<reference evidence="2" key="1">
    <citation type="submission" date="2021-03" db="EMBL/GenBank/DDBJ databases">
        <title>Molecular epidemiology and mechanisms of colistin and carbapenem resistance in Enterobacteriaceae from clinical isolates, the environment and porcine samples in Pretoria, South Africa.</title>
        <authorList>
            <person name="Bogoshi D."/>
            <person name="Mbelle N.M."/>
            <person name="Naidoo V."/>
            <person name="Osei Sekyere J."/>
        </authorList>
    </citation>
    <scope>NUCLEOTIDE SEQUENCE</scope>
    <source>
        <strain evidence="2">C029</strain>
    </source>
</reference>
<name>A0A939NU77_KLEPN</name>
<evidence type="ECO:0000313" key="3">
    <source>
        <dbReference type="Proteomes" id="UP000664267"/>
    </source>
</evidence>
<sequence length="55" mass="6208">MMSMDGADLPDSGTSSAPMDHSSMAGMDHSRMAECRVCKVILRQKRITHWLICRR</sequence>
<evidence type="ECO:0000256" key="1">
    <source>
        <dbReference type="SAM" id="MobiDB-lite"/>
    </source>
</evidence>
<protein>
    <submittedName>
        <fullName evidence="2">Uncharacterized protein</fullName>
    </submittedName>
</protein>
<dbReference type="AlphaFoldDB" id="A0A939NU77"/>
<comment type="caution">
    <text evidence="2">The sequence shown here is derived from an EMBL/GenBank/DDBJ whole genome shotgun (WGS) entry which is preliminary data.</text>
</comment>
<dbReference type="EMBL" id="JAGETN010000069">
    <property type="protein sequence ID" value="MBO2026002.1"/>
    <property type="molecule type" value="Genomic_DNA"/>
</dbReference>
<accession>A0A939NU77</accession>
<feature type="region of interest" description="Disordered" evidence="1">
    <location>
        <begin position="1"/>
        <end position="26"/>
    </location>
</feature>
<organism evidence="2 3">
    <name type="scientific">Klebsiella pneumoniae</name>
    <dbReference type="NCBI Taxonomy" id="573"/>
    <lineage>
        <taxon>Bacteria</taxon>
        <taxon>Pseudomonadati</taxon>
        <taxon>Pseudomonadota</taxon>
        <taxon>Gammaproteobacteria</taxon>
        <taxon>Enterobacterales</taxon>
        <taxon>Enterobacteriaceae</taxon>
        <taxon>Klebsiella/Raoultella group</taxon>
        <taxon>Klebsiella</taxon>
        <taxon>Klebsiella pneumoniae complex</taxon>
    </lineage>
</organism>